<feature type="region of interest" description="Disordered" evidence="1">
    <location>
        <begin position="1"/>
        <end position="62"/>
    </location>
</feature>
<keyword evidence="4" id="KW-1185">Reference proteome</keyword>
<dbReference type="PhylomeDB" id="A0A022RH96"/>
<evidence type="ECO:0000256" key="1">
    <source>
        <dbReference type="SAM" id="MobiDB-lite"/>
    </source>
</evidence>
<sequence>MASFSQPSFISSLLPINNNNNKVQQPTNFIAFKNSRSRISSSKTEESSQENPPESKTQEQDPVKLAFAKAKAYKNSSKNDEIKDNKEVPLALKLAMEKAKKYKDNRILQGSVPKIVQNSGAEIELKKNGEEVESGKDDGGQGNMIKLALEKANDYKKNKSGDEKLASGLKEGKENIPEVKKPIKSSSKKDKLSISNIDFVGLGFADKKSGRSLPAGLVPFSDPYPQGDIPEVEILVGNSSNFGDALAEPKPTSLQENDDDDDQLYKPKVSTWGLFPRPNDISKAYGGGRTLRPGQALETAEERAAKEARTKQLLADYKKKYGLNIDPKLKSECEKALNDGDALMDLGELKKALPLYEEVMEKLPFQSEIHGLAALQWSICQDSRNRSDEARVMYEKLQSHPNPRVSKKARQFVFGFQAMEMMKVRSLNRKRLSTEYQNYFEAFVQNKTSYTMKESEVVDEGGSNRALPYVFIFLASPIFLVLLIAASRMH</sequence>
<feature type="region of interest" description="Disordered" evidence="1">
    <location>
        <begin position="156"/>
        <end position="190"/>
    </location>
</feature>
<keyword evidence="2" id="KW-0812">Transmembrane</keyword>
<organism evidence="3 4">
    <name type="scientific">Erythranthe guttata</name>
    <name type="common">Yellow monkey flower</name>
    <name type="synonym">Mimulus guttatus</name>
    <dbReference type="NCBI Taxonomy" id="4155"/>
    <lineage>
        <taxon>Eukaryota</taxon>
        <taxon>Viridiplantae</taxon>
        <taxon>Streptophyta</taxon>
        <taxon>Embryophyta</taxon>
        <taxon>Tracheophyta</taxon>
        <taxon>Spermatophyta</taxon>
        <taxon>Magnoliopsida</taxon>
        <taxon>eudicotyledons</taxon>
        <taxon>Gunneridae</taxon>
        <taxon>Pentapetalae</taxon>
        <taxon>asterids</taxon>
        <taxon>lamiids</taxon>
        <taxon>Lamiales</taxon>
        <taxon>Phrymaceae</taxon>
        <taxon>Erythranthe</taxon>
    </lineage>
</organism>
<feature type="transmembrane region" description="Helical" evidence="2">
    <location>
        <begin position="466"/>
        <end position="486"/>
    </location>
</feature>
<keyword evidence="2" id="KW-1133">Transmembrane helix</keyword>
<protein>
    <submittedName>
        <fullName evidence="3">Uncharacterized protein</fullName>
    </submittedName>
</protein>
<dbReference type="PANTHER" id="PTHR35482:SF1">
    <property type="entry name" value="CYTOCHROME C OXIDASE SUBUNIT"/>
    <property type="match status" value="1"/>
</dbReference>
<dbReference type="OMA" id="KISTWGV"/>
<evidence type="ECO:0000313" key="3">
    <source>
        <dbReference type="EMBL" id="EYU38260.1"/>
    </source>
</evidence>
<dbReference type="EMBL" id="KI630491">
    <property type="protein sequence ID" value="EYU38260.1"/>
    <property type="molecule type" value="Genomic_DNA"/>
</dbReference>
<reference evidence="3 4" key="1">
    <citation type="journal article" date="2013" name="Proc. Natl. Acad. Sci. U.S.A.">
        <title>Fine-scale variation in meiotic recombination in Mimulus inferred from population shotgun sequencing.</title>
        <authorList>
            <person name="Hellsten U."/>
            <person name="Wright K.M."/>
            <person name="Jenkins J."/>
            <person name="Shu S."/>
            <person name="Yuan Y."/>
            <person name="Wessler S.R."/>
            <person name="Schmutz J."/>
            <person name="Willis J.H."/>
            <person name="Rokhsar D.S."/>
        </authorList>
    </citation>
    <scope>NUCLEOTIDE SEQUENCE [LARGE SCALE GENOMIC DNA]</scope>
    <source>
        <strain evidence="4">cv. DUN x IM62</strain>
    </source>
</reference>
<name>A0A022RH96_ERYGU</name>
<dbReference type="Proteomes" id="UP000030748">
    <property type="component" value="Unassembled WGS sequence"/>
</dbReference>
<proteinExistence type="predicted"/>
<dbReference type="KEGG" id="egt:105957037"/>
<dbReference type="eggNOG" id="ENOG502QT92">
    <property type="taxonomic scope" value="Eukaryota"/>
</dbReference>
<dbReference type="OrthoDB" id="206869at2759"/>
<feature type="compositionally biased region" description="Polar residues" evidence="1">
    <location>
        <begin position="1"/>
        <end position="28"/>
    </location>
</feature>
<evidence type="ECO:0000256" key="2">
    <source>
        <dbReference type="SAM" id="Phobius"/>
    </source>
</evidence>
<evidence type="ECO:0000313" key="4">
    <source>
        <dbReference type="Proteomes" id="UP000030748"/>
    </source>
</evidence>
<dbReference type="AlphaFoldDB" id="A0A022RH96"/>
<dbReference type="PANTHER" id="PTHR35482">
    <property type="entry name" value="CYTOCHROME C OXIDASE SUBUNIT"/>
    <property type="match status" value="1"/>
</dbReference>
<accession>A0A022RH96</accession>
<gene>
    <name evidence="3" type="ORF">MIMGU_mgv1a005286mg</name>
</gene>
<keyword evidence="2" id="KW-0472">Membrane</keyword>